<protein>
    <recommendedName>
        <fullName evidence="4">Mediator of RNA polymerase II transcription subunit 8</fullName>
    </recommendedName>
</protein>
<evidence type="ECO:0000313" key="2">
    <source>
        <dbReference type="EMBL" id="GBE84200.1"/>
    </source>
</evidence>
<dbReference type="RefSeq" id="XP_027615113.1">
    <property type="nucleotide sequence ID" value="XM_027759312.1"/>
</dbReference>
<dbReference type="Proteomes" id="UP000287166">
    <property type="component" value="Unassembled WGS sequence"/>
</dbReference>
<evidence type="ECO:0000256" key="1">
    <source>
        <dbReference type="SAM" id="MobiDB-lite"/>
    </source>
</evidence>
<accession>A0A401GPW6</accession>
<dbReference type="Gene3D" id="1.20.58.1710">
    <property type="match status" value="1"/>
</dbReference>
<feature type="compositionally biased region" description="Acidic residues" evidence="1">
    <location>
        <begin position="253"/>
        <end position="262"/>
    </location>
</feature>
<comment type="caution">
    <text evidence="2">The sequence shown here is derived from an EMBL/GenBank/DDBJ whole genome shotgun (WGS) entry which is preliminary data.</text>
</comment>
<proteinExistence type="predicted"/>
<name>A0A401GPW6_9APHY</name>
<organism evidence="2 3">
    <name type="scientific">Sparassis crispa</name>
    <dbReference type="NCBI Taxonomy" id="139825"/>
    <lineage>
        <taxon>Eukaryota</taxon>
        <taxon>Fungi</taxon>
        <taxon>Dikarya</taxon>
        <taxon>Basidiomycota</taxon>
        <taxon>Agaricomycotina</taxon>
        <taxon>Agaricomycetes</taxon>
        <taxon>Polyporales</taxon>
        <taxon>Sparassidaceae</taxon>
        <taxon>Sparassis</taxon>
    </lineage>
</organism>
<dbReference type="GeneID" id="38781117"/>
<keyword evidence="3" id="KW-1185">Reference proteome</keyword>
<dbReference type="AlphaFoldDB" id="A0A401GPW6"/>
<feature type="region of interest" description="Disordered" evidence="1">
    <location>
        <begin position="231"/>
        <end position="287"/>
    </location>
</feature>
<reference evidence="2 3" key="1">
    <citation type="journal article" date="2018" name="Sci. Rep.">
        <title>Genome sequence of the cauliflower mushroom Sparassis crispa (Hanabiratake) and its association with beneficial usage.</title>
        <authorList>
            <person name="Kiyama R."/>
            <person name="Furutani Y."/>
            <person name="Kawaguchi K."/>
            <person name="Nakanishi T."/>
        </authorList>
    </citation>
    <scope>NUCLEOTIDE SEQUENCE [LARGE SCALE GENOMIC DNA]</scope>
</reference>
<feature type="compositionally biased region" description="Acidic residues" evidence="1">
    <location>
        <begin position="232"/>
        <end position="241"/>
    </location>
</feature>
<dbReference type="OrthoDB" id="5568181at2759"/>
<evidence type="ECO:0000313" key="3">
    <source>
        <dbReference type="Proteomes" id="UP000287166"/>
    </source>
</evidence>
<gene>
    <name evidence="2" type="ORF">SCP_0601780</name>
</gene>
<dbReference type="InParanoid" id="A0A401GPW6"/>
<sequence length="287" mass="31452">MSTAATTGASNLWMSFNSSALPIGQLESLRSRTSQIIESIQSLQRIIESGGQNVMPAWPDILSKYNTLLSQSHSIMTALLAVHQSGGVHGTGNPFEKLVLHPSLGMTDAQFDNELIPLLRNQQTTDVLRMENEVVRHLSEHMETKGSLGVLTQAGRSEQARKTEYEDVLRECEQIRVEHDLRVERAVRAVAMLREKYDWKARVAVDQEEPEELQWDPRLLGEEITGAQGDAALDEMSEEGESGGTPEGAQSNDSDEEDELEEVLGNGAYQTPEGTPGGAGPATPMVE</sequence>
<dbReference type="FunCoup" id="A0A401GPW6">
    <property type="interactions" value="75"/>
</dbReference>
<dbReference type="EMBL" id="BFAD01000006">
    <property type="protein sequence ID" value="GBE84200.1"/>
    <property type="molecule type" value="Genomic_DNA"/>
</dbReference>
<evidence type="ECO:0008006" key="4">
    <source>
        <dbReference type="Google" id="ProtNLM"/>
    </source>
</evidence>